<feature type="transmembrane region" description="Helical" evidence="17">
    <location>
        <begin position="12"/>
        <end position="32"/>
    </location>
</feature>
<evidence type="ECO:0000256" key="5">
    <source>
        <dbReference type="ARBA" id="ARBA00022960"/>
    </source>
</evidence>
<dbReference type="EMBL" id="SLWB01000016">
    <property type="protein sequence ID" value="TCN63042.1"/>
    <property type="molecule type" value="Genomic_DNA"/>
</dbReference>
<dbReference type="Pfam" id="PF01098">
    <property type="entry name" value="FTSW_RODA_SPOVE"/>
    <property type="match status" value="1"/>
</dbReference>
<comment type="similarity">
    <text evidence="11">Belongs to the SEDS family. FtsW subfamily.</text>
</comment>
<keyword evidence="8 17" id="KW-0472">Membrane</keyword>
<evidence type="ECO:0000256" key="14">
    <source>
        <dbReference type="ARBA" id="ARBA00044770"/>
    </source>
</evidence>
<dbReference type="PANTHER" id="PTHR30474:SF2">
    <property type="entry name" value="PEPTIDOGLYCAN GLYCOSYLTRANSFERASE FTSW-RELATED"/>
    <property type="match status" value="1"/>
</dbReference>
<comment type="caution">
    <text evidence="18">The sequence shown here is derived from an EMBL/GenBank/DDBJ whole genome shotgun (WGS) entry which is preliminary data.</text>
</comment>
<proteinExistence type="inferred from homology"/>
<dbReference type="RefSeq" id="WP_131840209.1">
    <property type="nucleotide sequence ID" value="NZ_SLWB01000016.1"/>
</dbReference>
<feature type="transmembrane region" description="Helical" evidence="17">
    <location>
        <begin position="143"/>
        <end position="159"/>
    </location>
</feature>
<evidence type="ECO:0000256" key="16">
    <source>
        <dbReference type="SAM" id="MobiDB-lite"/>
    </source>
</evidence>
<dbReference type="GO" id="GO:0005886">
    <property type="term" value="C:plasma membrane"/>
    <property type="evidence" value="ECO:0007669"/>
    <property type="project" value="TreeGrafter"/>
</dbReference>
<feature type="transmembrane region" description="Helical" evidence="17">
    <location>
        <begin position="52"/>
        <end position="69"/>
    </location>
</feature>
<feature type="region of interest" description="Disordered" evidence="16">
    <location>
        <begin position="379"/>
        <end position="404"/>
    </location>
</feature>
<feature type="transmembrane region" description="Helical" evidence="17">
    <location>
        <begin position="81"/>
        <end position="99"/>
    </location>
</feature>
<evidence type="ECO:0000256" key="17">
    <source>
        <dbReference type="SAM" id="Phobius"/>
    </source>
</evidence>
<feature type="transmembrane region" description="Helical" evidence="17">
    <location>
        <begin position="347"/>
        <end position="368"/>
    </location>
</feature>
<dbReference type="OrthoDB" id="9812661at2"/>
<evidence type="ECO:0000256" key="1">
    <source>
        <dbReference type="ARBA" id="ARBA00004141"/>
    </source>
</evidence>
<keyword evidence="18" id="KW-0131">Cell cycle</keyword>
<reference evidence="18 19" key="1">
    <citation type="submission" date="2019-03" db="EMBL/GenBank/DDBJ databases">
        <title>Genomic Encyclopedia of Archaeal and Bacterial Type Strains, Phase II (KMG-II): from individual species to whole genera.</title>
        <authorList>
            <person name="Goeker M."/>
        </authorList>
    </citation>
    <scope>NUCLEOTIDE SEQUENCE [LARGE SCALE GENOMIC DNA]</scope>
    <source>
        <strain evidence="18 19">RL-C</strain>
    </source>
</reference>
<keyword evidence="6" id="KW-0573">Peptidoglycan synthesis</keyword>
<sequence length="404" mass="44452">MNRLLKHFKGDPVIWAMLTVLAVVSILVVYSATGTLAYSKYHGETFRFLLKQLFFVFSGIAIAYVVHLLDLRFYQKLSKLLVWFSIPLLLVTMAMGANLNDAARWISIGGITFQSSDFAKVALIMYVAHMLAAHQNDIKELRVYLKIIAVVGVICLIILPNNFSTAAMLGLICVILMFIGRVSTKHIMLTGVGAVVLVAGFILIAQATGFQKHRIATWEKRYHTFVGDDKSNKPSKDDTFQADQSKIAVATGGVFGKGPGNSTQRNYLPHPYSDFIYAIIIEEYGLIGGFIILMIYLALLYRAGVVVKKTDKTFPAFLTMGLILLLVVQAMINMGVAVGVFPVTGQTLPFVSMGGSSIWMTGAVFGLIQSATRKIAEVKPAAKEKEEQSDAKPEKEPKEELVNE</sequence>
<keyword evidence="7 17" id="KW-1133">Transmembrane helix</keyword>
<keyword evidence="3" id="KW-0808">Transferase</keyword>
<evidence type="ECO:0000256" key="9">
    <source>
        <dbReference type="ARBA" id="ARBA00032370"/>
    </source>
</evidence>
<evidence type="ECO:0000256" key="2">
    <source>
        <dbReference type="ARBA" id="ARBA00022676"/>
    </source>
</evidence>
<dbReference type="GO" id="GO:0009252">
    <property type="term" value="P:peptidoglycan biosynthetic process"/>
    <property type="evidence" value="ECO:0007669"/>
    <property type="project" value="UniProtKB-KW"/>
</dbReference>
<evidence type="ECO:0000256" key="15">
    <source>
        <dbReference type="ARBA" id="ARBA00049902"/>
    </source>
</evidence>
<dbReference type="GO" id="GO:0008955">
    <property type="term" value="F:peptidoglycan glycosyltransferase activity"/>
    <property type="evidence" value="ECO:0007669"/>
    <property type="project" value="UniProtKB-EC"/>
</dbReference>
<evidence type="ECO:0000256" key="4">
    <source>
        <dbReference type="ARBA" id="ARBA00022692"/>
    </source>
</evidence>
<accession>A0A4R2E8V8</accession>
<organism evidence="18 19">
    <name type="scientific">Acetobacteroides hydrogenigenes</name>
    <dbReference type="NCBI Taxonomy" id="979970"/>
    <lineage>
        <taxon>Bacteria</taxon>
        <taxon>Pseudomonadati</taxon>
        <taxon>Bacteroidota</taxon>
        <taxon>Bacteroidia</taxon>
        <taxon>Bacteroidales</taxon>
        <taxon>Rikenellaceae</taxon>
        <taxon>Acetobacteroides</taxon>
    </lineage>
</organism>
<evidence type="ECO:0000256" key="3">
    <source>
        <dbReference type="ARBA" id="ARBA00022679"/>
    </source>
</evidence>
<name>A0A4R2E8V8_9BACT</name>
<feature type="transmembrane region" description="Helical" evidence="17">
    <location>
        <begin position="313"/>
        <end position="341"/>
    </location>
</feature>
<comment type="subcellular location">
    <subcellularLocation>
        <location evidence="1">Membrane</location>
        <topology evidence="1">Multi-pass membrane protein</topology>
    </subcellularLocation>
</comment>
<dbReference type="GO" id="GO:0051301">
    <property type="term" value="P:cell division"/>
    <property type="evidence" value="ECO:0007669"/>
    <property type="project" value="UniProtKB-KW"/>
</dbReference>
<protein>
    <recommendedName>
        <fullName evidence="12">Probable peptidoglycan glycosyltransferase FtsW</fullName>
        <ecNumber evidence="14">2.4.99.28</ecNumber>
    </recommendedName>
    <alternativeName>
        <fullName evidence="13">Cell division protein FtsW</fullName>
    </alternativeName>
    <alternativeName>
        <fullName evidence="10">Cell wall polymerase</fullName>
    </alternativeName>
    <alternativeName>
        <fullName evidence="9">Peptidoglycan polymerase</fullName>
    </alternativeName>
</protein>
<evidence type="ECO:0000256" key="6">
    <source>
        <dbReference type="ARBA" id="ARBA00022984"/>
    </source>
</evidence>
<evidence type="ECO:0000256" key="13">
    <source>
        <dbReference type="ARBA" id="ARBA00041418"/>
    </source>
</evidence>
<evidence type="ECO:0000313" key="18">
    <source>
        <dbReference type="EMBL" id="TCN63042.1"/>
    </source>
</evidence>
<feature type="transmembrane region" description="Helical" evidence="17">
    <location>
        <begin position="189"/>
        <end position="210"/>
    </location>
</feature>
<feature type="transmembrane region" description="Helical" evidence="17">
    <location>
        <begin position="165"/>
        <end position="182"/>
    </location>
</feature>
<dbReference type="GO" id="GO:0008360">
    <property type="term" value="P:regulation of cell shape"/>
    <property type="evidence" value="ECO:0007669"/>
    <property type="project" value="UniProtKB-KW"/>
</dbReference>
<evidence type="ECO:0000256" key="12">
    <source>
        <dbReference type="ARBA" id="ARBA00041185"/>
    </source>
</evidence>
<dbReference type="EC" id="2.4.99.28" evidence="14"/>
<keyword evidence="4 17" id="KW-0812">Transmembrane</keyword>
<dbReference type="InterPro" id="IPR001182">
    <property type="entry name" value="FtsW/RodA"/>
</dbReference>
<dbReference type="Proteomes" id="UP000294830">
    <property type="component" value="Unassembled WGS sequence"/>
</dbReference>
<feature type="transmembrane region" description="Helical" evidence="17">
    <location>
        <begin position="105"/>
        <end position="131"/>
    </location>
</feature>
<dbReference type="GO" id="GO:0032153">
    <property type="term" value="C:cell division site"/>
    <property type="evidence" value="ECO:0007669"/>
    <property type="project" value="TreeGrafter"/>
</dbReference>
<dbReference type="AlphaFoldDB" id="A0A4R2E8V8"/>
<evidence type="ECO:0000256" key="11">
    <source>
        <dbReference type="ARBA" id="ARBA00038053"/>
    </source>
</evidence>
<feature type="transmembrane region" description="Helical" evidence="17">
    <location>
        <begin position="275"/>
        <end position="301"/>
    </location>
</feature>
<evidence type="ECO:0000313" key="19">
    <source>
        <dbReference type="Proteomes" id="UP000294830"/>
    </source>
</evidence>
<keyword evidence="19" id="KW-1185">Reference proteome</keyword>
<evidence type="ECO:0000256" key="10">
    <source>
        <dbReference type="ARBA" id="ARBA00033270"/>
    </source>
</evidence>
<keyword evidence="2" id="KW-0328">Glycosyltransferase</keyword>
<gene>
    <name evidence="18" type="ORF">CLV25_11620</name>
</gene>
<dbReference type="GO" id="GO:0015648">
    <property type="term" value="F:lipid-linked peptidoglycan transporter activity"/>
    <property type="evidence" value="ECO:0007669"/>
    <property type="project" value="TreeGrafter"/>
</dbReference>
<keyword evidence="5" id="KW-0133">Cell shape</keyword>
<keyword evidence="18" id="KW-0132">Cell division</keyword>
<dbReference type="PANTHER" id="PTHR30474">
    <property type="entry name" value="CELL CYCLE PROTEIN"/>
    <property type="match status" value="1"/>
</dbReference>
<evidence type="ECO:0000256" key="7">
    <source>
        <dbReference type="ARBA" id="ARBA00022989"/>
    </source>
</evidence>
<comment type="catalytic activity">
    <reaction evidence="15">
        <text>[GlcNAc-(1-&gt;4)-Mur2Ac(oyl-L-Ala-gamma-D-Glu-L-Lys-D-Ala-D-Ala)](n)-di-trans,octa-cis-undecaprenyl diphosphate + beta-D-GlcNAc-(1-&gt;4)-Mur2Ac(oyl-L-Ala-gamma-D-Glu-L-Lys-D-Ala-D-Ala)-di-trans,octa-cis-undecaprenyl diphosphate = [GlcNAc-(1-&gt;4)-Mur2Ac(oyl-L-Ala-gamma-D-Glu-L-Lys-D-Ala-D-Ala)](n+1)-di-trans,octa-cis-undecaprenyl diphosphate + di-trans,octa-cis-undecaprenyl diphosphate + H(+)</text>
        <dbReference type="Rhea" id="RHEA:23708"/>
        <dbReference type="Rhea" id="RHEA-COMP:9602"/>
        <dbReference type="Rhea" id="RHEA-COMP:9603"/>
        <dbReference type="ChEBI" id="CHEBI:15378"/>
        <dbReference type="ChEBI" id="CHEBI:58405"/>
        <dbReference type="ChEBI" id="CHEBI:60033"/>
        <dbReference type="ChEBI" id="CHEBI:78435"/>
        <dbReference type="EC" id="2.4.99.28"/>
    </reaction>
</comment>
<evidence type="ECO:0000256" key="8">
    <source>
        <dbReference type="ARBA" id="ARBA00023136"/>
    </source>
</evidence>